<feature type="region of interest" description="Disordered" evidence="1">
    <location>
        <begin position="95"/>
        <end position="161"/>
    </location>
</feature>
<proteinExistence type="predicted"/>
<keyword evidence="3" id="KW-1185">Reference proteome</keyword>
<dbReference type="AlphaFoldDB" id="A0A9P8I340"/>
<accession>A0A9P8I340</accession>
<gene>
    <name evidence="2" type="ORF">GP486_008805</name>
</gene>
<evidence type="ECO:0000313" key="3">
    <source>
        <dbReference type="Proteomes" id="UP000750711"/>
    </source>
</evidence>
<reference evidence="2" key="1">
    <citation type="submission" date="2021-03" db="EMBL/GenBank/DDBJ databases">
        <title>Comparative genomics and phylogenomic investigation of the class Geoglossomycetes provide insights into ecological specialization and systematics.</title>
        <authorList>
            <person name="Melie T."/>
            <person name="Pirro S."/>
            <person name="Miller A.N."/>
            <person name="Quandt A."/>
        </authorList>
    </citation>
    <scope>NUCLEOTIDE SEQUENCE</scope>
    <source>
        <strain evidence="2">CAQ_001_2017</strain>
    </source>
</reference>
<name>A0A9P8I340_9PEZI</name>
<sequence length="161" mass="16946">MDIRRSIDATTEVKNKVYADECAAKIERCLETKWDASAGPPAPLELPERPSVVENGSVAIRYWRLMLDLSEKLAAFDEQTAETLNTFRDALKRYGAEATPPRARGADAGLEMGAKDAGKETGGARSAGYSRRGDPAAGKASVPGRGSTNAVGSGEASSSAV</sequence>
<evidence type="ECO:0000256" key="1">
    <source>
        <dbReference type="SAM" id="MobiDB-lite"/>
    </source>
</evidence>
<evidence type="ECO:0000313" key="2">
    <source>
        <dbReference type="EMBL" id="KAH0537997.1"/>
    </source>
</evidence>
<feature type="compositionally biased region" description="Low complexity" evidence="1">
    <location>
        <begin position="150"/>
        <end position="161"/>
    </location>
</feature>
<organism evidence="2 3">
    <name type="scientific">Trichoglossum hirsutum</name>
    <dbReference type="NCBI Taxonomy" id="265104"/>
    <lineage>
        <taxon>Eukaryota</taxon>
        <taxon>Fungi</taxon>
        <taxon>Dikarya</taxon>
        <taxon>Ascomycota</taxon>
        <taxon>Pezizomycotina</taxon>
        <taxon>Geoglossomycetes</taxon>
        <taxon>Geoglossales</taxon>
        <taxon>Geoglossaceae</taxon>
        <taxon>Trichoglossum</taxon>
    </lineage>
</organism>
<dbReference type="Proteomes" id="UP000750711">
    <property type="component" value="Unassembled WGS sequence"/>
</dbReference>
<comment type="caution">
    <text evidence="2">The sequence shown here is derived from an EMBL/GenBank/DDBJ whole genome shotgun (WGS) entry which is preliminary data.</text>
</comment>
<dbReference type="EMBL" id="JAGHQM010004052">
    <property type="protein sequence ID" value="KAH0537997.1"/>
    <property type="molecule type" value="Genomic_DNA"/>
</dbReference>
<protein>
    <submittedName>
        <fullName evidence="2">Uncharacterized protein</fullName>
    </submittedName>
</protein>